<organism evidence="2 3">
    <name type="scientific">Acetobacterium tundrae</name>
    <dbReference type="NCBI Taxonomy" id="132932"/>
    <lineage>
        <taxon>Bacteria</taxon>
        <taxon>Bacillati</taxon>
        <taxon>Bacillota</taxon>
        <taxon>Clostridia</taxon>
        <taxon>Eubacteriales</taxon>
        <taxon>Eubacteriaceae</taxon>
        <taxon>Acetobacterium</taxon>
    </lineage>
</organism>
<evidence type="ECO:0000313" key="2">
    <source>
        <dbReference type="EMBL" id="MBC3798414.1"/>
    </source>
</evidence>
<accession>A0ABR6WPJ3</accession>
<dbReference type="Gene3D" id="3.20.20.450">
    <property type="entry name" value="EAL domain"/>
    <property type="match status" value="1"/>
</dbReference>
<evidence type="ECO:0000259" key="1">
    <source>
        <dbReference type="PROSITE" id="PS50883"/>
    </source>
</evidence>
<keyword evidence="3" id="KW-1185">Reference proteome</keyword>
<gene>
    <name evidence="2" type="ORF">GH807_15380</name>
</gene>
<dbReference type="PROSITE" id="PS50883">
    <property type="entry name" value="EAL"/>
    <property type="match status" value="1"/>
</dbReference>
<dbReference type="Proteomes" id="UP000653358">
    <property type="component" value="Unassembled WGS sequence"/>
</dbReference>
<feature type="domain" description="EAL" evidence="1">
    <location>
        <begin position="1"/>
        <end position="54"/>
    </location>
</feature>
<proteinExistence type="predicted"/>
<feature type="non-terminal residue" evidence="2">
    <location>
        <position position="54"/>
    </location>
</feature>
<evidence type="ECO:0000313" key="3">
    <source>
        <dbReference type="Proteomes" id="UP000653358"/>
    </source>
</evidence>
<sequence length="54" mass="6019">MAGNPLDFSSIGIGNHTWETTVDLKKYNQIVAEGIETKEEVDILRKLNCDIIQG</sequence>
<dbReference type="SUPFAM" id="SSF141868">
    <property type="entry name" value="EAL domain-like"/>
    <property type="match status" value="1"/>
</dbReference>
<dbReference type="InterPro" id="IPR035919">
    <property type="entry name" value="EAL_sf"/>
</dbReference>
<reference evidence="2 3" key="1">
    <citation type="journal article" date="2020" name="mSystems">
        <title>Defining Genomic and Predicted Metabolic Features of the Acetobacterium Genus.</title>
        <authorList>
            <person name="Ross D.E."/>
            <person name="Marshall C.W."/>
            <person name="Gulliver D."/>
            <person name="May H.D."/>
            <person name="Norman R.S."/>
        </authorList>
    </citation>
    <scope>NUCLEOTIDE SEQUENCE [LARGE SCALE GENOMIC DNA]</scope>
    <source>
        <strain evidence="2 3">DSM 9173</strain>
    </source>
</reference>
<dbReference type="InterPro" id="IPR001633">
    <property type="entry name" value="EAL_dom"/>
</dbReference>
<name>A0ABR6WPJ3_9FIRM</name>
<protein>
    <submittedName>
        <fullName evidence="2">EAL domain-containing protein</fullName>
    </submittedName>
</protein>
<comment type="caution">
    <text evidence="2">The sequence shown here is derived from an EMBL/GenBank/DDBJ whole genome shotgun (WGS) entry which is preliminary data.</text>
</comment>
<dbReference type="EMBL" id="WJBB01000027">
    <property type="protein sequence ID" value="MBC3798414.1"/>
    <property type="molecule type" value="Genomic_DNA"/>
</dbReference>